<keyword evidence="1" id="KW-1133">Transmembrane helix</keyword>
<comment type="caution">
    <text evidence="2">The sequence shown here is derived from an EMBL/GenBank/DDBJ whole genome shotgun (WGS) entry which is preliminary data.</text>
</comment>
<name>A0AA41Q388_9ACTN</name>
<protein>
    <submittedName>
        <fullName evidence="2">Uncharacterized protein</fullName>
    </submittedName>
</protein>
<evidence type="ECO:0000256" key="1">
    <source>
        <dbReference type="SAM" id="Phobius"/>
    </source>
</evidence>
<dbReference type="AlphaFoldDB" id="A0AA41Q388"/>
<keyword evidence="1" id="KW-0812">Transmembrane</keyword>
<evidence type="ECO:0000313" key="2">
    <source>
        <dbReference type="EMBL" id="MCF2529287.1"/>
    </source>
</evidence>
<dbReference type="EMBL" id="JAKFHA010000010">
    <property type="protein sequence ID" value="MCF2529287.1"/>
    <property type="molecule type" value="Genomic_DNA"/>
</dbReference>
<keyword evidence="3" id="KW-1185">Reference proteome</keyword>
<accession>A0AA41Q388</accession>
<evidence type="ECO:0000313" key="3">
    <source>
        <dbReference type="Proteomes" id="UP001165378"/>
    </source>
</evidence>
<keyword evidence="1" id="KW-0472">Membrane</keyword>
<reference evidence="2" key="1">
    <citation type="submission" date="2022-01" db="EMBL/GenBank/DDBJ databases">
        <title>Genome-Based Taxonomic Classification of the Phylum Actinobacteria.</title>
        <authorList>
            <person name="Gao Y."/>
        </authorList>
    </citation>
    <scope>NUCLEOTIDE SEQUENCE</scope>
    <source>
        <strain evidence="2">KLBMP 8922</strain>
    </source>
</reference>
<feature type="transmembrane region" description="Helical" evidence="1">
    <location>
        <begin position="62"/>
        <end position="81"/>
    </location>
</feature>
<dbReference type="RefSeq" id="WP_235053520.1">
    <property type="nucleotide sequence ID" value="NZ_JAKFHA010000010.1"/>
</dbReference>
<feature type="transmembrane region" description="Helical" evidence="1">
    <location>
        <begin position="88"/>
        <end position="106"/>
    </location>
</feature>
<proteinExistence type="predicted"/>
<gene>
    <name evidence="2" type="ORF">LZ495_19000</name>
</gene>
<organism evidence="2 3">
    <name type="scientific">Yinghuangia soli</name>
    <dbReference type="NCBI Taxonomy" id="2908204"/>
    <lineage>
        <taxon>Bacteria</taxon>
        <taxon>Bacillati</taxon>
        <taxon>Actinomycetota</taxon>
        <taxon>Actinomycetes</taxon>
        <taxon>Kitasatosporales</taxon>
        <taxon>Streptomycetaceae</taxon>
        <taxon>Yinghuangia</taxon>
    </lineage>
</organism>
<dbReference type="Proteomes" id="UP001165378">
    <property type="component" value="Unassembled WGS sequence"/>
</dbReference>
<sequence>MNVLAAVLQLLVGLAFVSIPVVRHRYGAAAKDGAEAELERQGVPVSVLADNKLSFDASGHETAAPVTVAAVMAALAGLNLAGNDWGRILTWVFQSIVLVGNFLIIYSNRTAVQSVTAAFARKGDPMLARVDVAALLKAAEDGFPGWVSRLQTARHTVVIGGSVVALAATIAA</sequence>